<dbReference type="AlphaFoldDB" id="A0AA52EGK8"/>
<protein>
    <submittedName>
        <fullName evidence="8">DoxX family protein</fullName>
    </submittedName>
</protein>
<dbReference type="Proteomes" id="UP001268683">
    <property type="component" value="Chromosome"/>
</dbReference>
<dbReference type="InterPro" id="IPR051907">
    <property type="entry name" value="DoxX-like_oxidoreductase"/>
</dbReference>
<dbReference type="RefSeq" id="WP_310797520.1">
    <property type="nucleotide sequence ID" value="NZ_CP123872.1"/>
</dbReference>
<evidence type="ECO:0000256" key="2">
    <source>
        <dbReference type="ARBA" id="ARBA00006679"/>
    </source>
</evidence>
<sequence>MVEFYNSLVRKLESLPAPDINLIARLWIAYIFWKSGRTKVDEGFLEPSETTYLLFENEYALPLLPYDLAAHMAIYAETFLPLLLIAGFMTRVSATMLLGMTAVIQIFVYPTSWPDHLMWAVVLVFLVLRGGGAISLDRITIEKKTVKAV</sequence>
<dbReference type="Pfam" id="PF07681">
    <property type="entry name" value="DoxX"/>
    <property type="match status" value="1"/>
</dbReference>
<keyword evidence="6 7" id="KW-0472">Membrane</keyword>
<feature type="transmembrane region" description="Helical" evidence="7">
    <location>
        <begin position="117"/>
        <end position="136"/>
    </location>
</feature>
<dbReference type="PANTHER" id="PTHR33452:SF1">
    <property type="entry name" value="INNER MEMBRANE PROTEIN YPHA-RELATED"/>
    <property type="match status" value="1"/>
</dbReference>
<evidence type="ECO:0000313" key="9">
    <source>
        <dbReference type="Proteomes" id="UP001268683"/>
    </source>
</evidence>
<name>A0AA52EGK8_9PROT</name>
<dbReference type="GO" id="GO:0005886">
    <property type="term" value="C:plasma membrane"/>
    <property type="evidence" value="ECO:0007669"/>
    <property type="project" value="UniProtKB-SubCell"/>
</dbReference>
<dbReference type="EMBL" id="CP123872">
    <property type="protein sequence ID" value="WND01691.1"/>
    <property type="molecule type" value="Genomic_DNA"/>
</dbReference>
<evidence type="ECO:0000256" key="5">
    <source>
        <dbReference type="ARBA" id="ARBA00022989"/>
    </source>
</evidence>
<organism evidence="8 9">
    <name type="scientific">Temperatibacter marinus</name>
    <dbReference type="NCBI Taxonomy" id="1456591"/>
    <lineage>
        <taxon>Bacteria</taxon>
        <taxon>Pseudomonadati</taxon>
        <taxon>Pseudomonadota</taxon>
        <taxon>Alphaproteobacteria</taxon>
        <taxon>Kordiimonadales</taxon>
        <taxon>Temperatibacteraceae</taxon>
        <taxon>Temperatibacter</taxon>
    </lineage>
</organism>
<dbReference type="KEGG" id="tmk:QGN29_08975"/>
<evidence type="ECO:0000256" key="6">
    <source>
        <dbReference type="ARBA" id="ARBA00023136"/>
    </source>
</evidence>
<evidence type="ECO:0000256" key="4">
    <source>
        <dbReference type="ARBA" id="ARBA00022692"/>
    </source>
</evidence>
<gene>
    <name evidence="8" type="ORF">QGN29_08975</name>
</gene>
<evidence type="ECO:0000256" key="3">
    <source>
        <dbReference type="ARBA" id="ARBA00022475"/>
    </source>
</evidence>
<reference evidence="8" key="1">
    <citation type="submission" date="2023-04" db="EMBL/GenBank/DDBJ databases">
        <title>Complete genome sequence of Temperatibacter marinus.</title>
        <authorList>
            <person name="Rong J.-C."/>
            <person name="Yi M.-L."/>
            <person name="Zhao Q."/>
        </authorList>
    </citation>
    <scope>NUCLEOTIDE SEQUENCE</scope>
    <source>
        <strain evidence="8">NBRC 110045</strain>
    </source>
</reference>
<proteinExistence type="inferred from homology"/>
<keyword evidence="5 7" id="KW-1133">Transmembrane helix</keyword>
<accession>A0AA52EGK8</accession>
<keyword evidence="4 7" id="KW-0812">Transmembrane</keyword>
<evidence type="ECO:0000256" key="1">
    <source>
        <dbReference type="ARBA" id="ARBA00004651"/>
    </source>
</evidence>
<evidence type="ECO:0000313" key="8">
    <source>
        <dbReference type="EMBL" id="WND01691.1"/>
    </source>
</evidence>
<keyword evidence="9" id="KW-1185">Reference proteome</keyword>
<keyword evidence="3" id="KW-1003">Cell membrane</keyword>
<dbReference type="PANTHER" id="PTHR33452">
    <property type="entry name" value="OXIDOREDUCTASE CATD-RELATED"/>
    <property type="match status" value="1"/>
</dbReference>
<dbReference type="InterPro" id="IPR032808">
    <property type="entry name" value="DoxX"/>
</dbReference>
<evidence type="ECO:0000256" key="7">
    <source>
        <dbReference type="SAM" id="Phobius"/>
    </source>
</evidence>
<comment type="subcellular location">
    <subcellularLocation>
        <location evidence="1">Cell membrane</location>
        <topology evidence="1">Multi-pass membrane protein</topology>
    </subcellularLocation>
</comment>
<comment type="similarity">
    <text evidence="2">Belongs to the DoxX family.</text>
</comment>